<feature type="transmembrane region" description="Helical" evidence="1">
    <location>
        <begin position="33"/>
        <end position="54"/>
    </location>
</feature>
<dbReference type="Proteomes" id="UP000315103">
    <property type="component" value="Unassembled WGS sequence"/>
</dbReference>
<evidence type="ECO:0000313" key="4">
    <source>
        <dbReference type="Proteomes" id="UP000315103"/>
    </source>
</evidence>
<keyword evidence="1" id="KW-0812">Transmembrane</keyword>
<sequence>MRKVKTSSTDRAIYGVAGGIAENLGIPSFIVRLAFIFTLPFSFVVYFFLAYFVFDDGYI</sequence>
<evidence type="ECO:0000256" key="1">
    <source>
        <dbReference type="SAM" id="Phobius"/>
    </source>
</evidence>
<dbReference type="Pfam" id="PF04024">
    <property type="entry name" value="PspC"/>
    <property type="match status" value="1"/>
</dbReference>
<dbReference type="OrthoDB" id="9815286at2"/>
<dbReference type="RefSeq" id="WP_145285953.1">
    <property type="nucleotide sequence ID" value="NZ_VMSJ01000001.1"/>
</dbReference>
<accession>A0A558AYR8</accession>
<proteinExistence type="predicted"/>
<keyword evidence="4" id="KW-1185">Reference proteome</keyword>
<reference evidence="3 4" key="1">
    <citation type="submission" date="2019-07" db="EMBL/GenBank/DDBJ databases">
        <title>Salinicoccus cyprini sp. nov., isolated from gastro-intestinal tract of mirror carp, Cyprinus carpio var. specularis, collected from Gobind Sagar Reservoir, Himachal Pradesh, India.</title>
        <authorList>
            <person name="Talwar C."/>
            <person name="Singh A.K."/>
            <person name="Lal R."/>
            <person name="Negi R.K."/>
        </authorList>
    </citation>
    <scope>NUCLEOTIDE SEQUENCE [LARGE SCALE GENOMIC DNA]</scope>
    <source>
        <strain evidence="3 4">CT19</strain>
    </source>
</reference>
<dbReference type="AlphaFoldDB" id="A0A558AYR8"/>
<evidence type="ECO:0000259" key="2">
    <source>
        <dbReference type="Pfam" id="PF04024"/>
    </source>
</evidence>
<protein>
    <submittedName>
        <fullName evidence="3">PspC domain-containing protein</fullName>
    </submittedName>
</protein>
<dbReference type="EMBL" id="VMSJ01000001">
    <property type="protein sequence ID" value="TVT29402.1"/>
    <property type="molecule type" value="Genomic_DNA"/>
</dbReference>
<organism evidence="3 4">
    <name type="scientific">Salinicoccus cyprini</name>
    <dbReference type="NCBI Taxonomy" id="2493691"/>
    <lineage>
        <taxon>Bacteria</taxon>
        <taxon>Bacillati</taxon>
        <taxon>Bacillota</taxon>
        <taxon>Bacilli</taxon>
        <taxon>Bacillales</taxon>
        <taxon>Staphylococcaceae</taxon>
        <taxon>Salinicoccus</taxon>
    </lineage>
</organism>
<evidence type="ECO:0000313" key="3">
    <source>
        <dbReference type="EMBL" id="TVT29402.1"/>
    </source>
</evidence>
<name>A0A558AYR8_9STAP</name>
<comment type="caution">
    <text evidence="3">The sequence shown here is derived from an EMBL/GenBank/DDBJ whole genome shotgun (WGS) entry which is preliminary data.</text>
</comment>
<gene>
    <name evidence="3" type="ORF">FO441_03725</name>
</gene>
<feature type="domain" description="Phage shock protein PspC N-terminal" evidence="2">
    <location>
        <begin position="7"/>
        <end position="52"/>
    </location>
</feature>
<keyword evidence="1" id="KW-0472">Membrane</keyword>
<dbReference type="InterPro" id="IPR007168">
    <property type="entry name" value="Phageshock_PspC_N"/>
</dbReference>
<keyword evidence="1" id="KW-1133">Transmembrane helix</keyword>